<protein>
    <submittedName>
        <fullName evidence="1">Uncharacterized protein</fullName>
    </submittedName>
</protein>
<dbReference type="AlphaFoldDB" id="A0A1I4H922"/>
<reference evidence="2" key="1">
    <citation type="submission" date="2016-10" db="EMBL/GenBank/DDBJ databases">
        <authorList>
            <person name="Varghese N."/>
            <person name="Submissions S."/>
        </authorList>
    </citation>
    <scope>NUCLEOTIDE SEQUENCE [LARGE SCALE GENOMIC DNA]</scope>
    <source>
        <strain evidence="2">CGMCC 1.4250</strain>
    </source>
</reference>
<proteinExistence type="predicted"/>
<evidence type="ECO:0000313" key="1">
    <source>
        <dbReference type="EMBL" id="SFL38788.1"/>
    </source>
</evidence>
<accession>A0A1I4H922</accession>
<gene>
    <name evidence="1" type="ORF">SAMN04487943_101298</name>
</gene>
<dbReference type="Proteomes" id="UP000198565">
    <property type="component" value="Unassembled WGS sequence"/>
</dbReference>
<name>A0A1I4H922_9BACI</name>
<sequence length="64" mass="7646">MTPEEVKASLVRKAKETKEKVIKPLYKQLLKNGWTLGQIDEMDIHFYLELHQPEKTYIDQLKLF</sequence>
<dbReference type="RefSeq" id="WP_091480114.1">
    <property type="nucleotide sequence ID" value="NZ_FOTR01000001.1"/>
</dbReference>
<dbReference type="STRING" id="334253.SAMN04487943_101298"/>
<evidence type="ECO:0000313" key="2">
    <source>
        <dbReference type="Proteomes" id="UP000198565"/>
    </source>
</evidence>
<dbReference type="OrthoDB" id="2972734at2"/>
<keyword evidence="2" id="KW-1185">Reference proteome</keyword>
<organism evidence="1 2">
    <name type="scientific">Gracilibacillus orientalis</name>
    <dbReference type="NCBI Taxonomy" id="334253"/>
    <lineage>
        <taxon>Bacteria</taxon>
        <taxon>Bacillati</taxon>
        <taxon>Bacillota</taxon>
        <taxon>Bacilli</taxon>
        <taxon>Bacillales</taxon>
        <taxon>Bacillaceae</taxon>
        <taxon>Gracilibacillus</taxon>
    </lineage>
</organism>
<dbReference type="EMBL" id="FOTR01000001">
    <property type="protein sequence ID" value="SFL38788.1"/>
    <property type="molecule type" value="Genomic_DNA"/>
</dbReference>